<protein>
    <recommendedName>
        <fullName evidence="4">Transposase</fullName>
    </recommendedName>
</protein>
<organism evidence="2 3">
    <name type="scientific">Streptomyces lucensis JCM 4490</name>
    <dbReference type="NCBI Taxonomy" id="1306176"/>
    <lineage>
        <taxon>Bacteria</taxon>
        <taxon>Bacillati</taxon>
        <taxon>Actinomycetota</taxon>
        <taxon>Actinomycetes</taxon>
        <taxon>Kitasatosporales</taxon>
        <taxon>Streptomycetaceae</taxon>
        <taxon>Streptomyces</taxon>
    </lineage>
</organism>
<evidence type="ECO:0000313" key="3">
    <source>
        <dbReference type="Proteomes" id="UP000620224"/>
    </source>
</evidence>
<feature type="region of interest" description="Disordered" evidence="1">
    <location>
        <begin position="117"/>
        <end position="142"/>
    </location>
</feature>
<sequence>MQALILRTASYGAPSRPEKGDLTGPNPVDRGKYGSKIQLVTERTGLPLSVGISGDPGLHDRACPPARGRGPQKGAPADEPGDHAIGRSRGGLTMKIHLAADGRCRPLAFVLTAGQAGDAPGQFRLDHRTDQRKMPAMCSPAR</sequence>
<feature type="region of interest" description="Disordered" evidence="1">
    <location>
        <begin position="1"/>
        <end position="32"/>
    </location>
</feature>
<name>A0A918MRE5_9ACTN</name>
<evidence type="ECO:0008006" key="4">
    <source>
        <dbReference type="Google" id="ProtNLM"/>
    </source>
</evidence>
<keyword evidence="3" id="KW-1185">Reference proteome</keyword>
<accession>A0A918MRE5</accession>
<feature type="compositionally biased region" description="Basic and acidic residues" evidence="1">
    <location>
        <begin position="124"/>
        <end position="133"/>
    </location>
</feature>
<proteinExistence type="predicted"/>
<reference evidence="2" key="1">
    <citation type="journal article" date="2014" name="Int. J. Syst. Evol. Microbiol.">
        <title>Complete genome sequence of Corynebacterium casei LMG S-19264T (=DSM 44701T), isolated from a smear-ripened cheese.</title>
        <authorList>
            <consortium name="US DOE Joint Genome Institute (JGI-PGF)"/>
            <person name="Walter F."/>
            <person name="Albersmeier A."/>
            <person name="Kalinowski J."/>
            <person name="Ruckert C."/>
        </authorList>
    </citation>
    <scope>NUCLEOTIDE SEQUENCE</scope>
    <source>
        <strain evidence="2">JCM 4490</strain>
    </source>
</reference>
<feature type="region of interest" description="Disordered" evidence="1">
    <location>
        <begin position="47"/>
        <end position="88"/>
    </location>
</feature>
<gene>
    <name evidence="2" type="ORF">GCM10010503_39220</name>
</gene>
<dbReference type="AlphaFoldDB" id="A0A918MRE5"/>
<evidence type="ECO:0000256" key="1">
    <source>
        <dbReference type="SAM" id="MobiDB-lite"/>
    </source>
</evidence>
<comment type="caution">
    <text evidence="2">The sequence shown here is derived from an EMBL/GenBank/DDBJ whole genome shotgun (WGS) entry which is preliminary data.</text>
</comment>
<dbReference type="EMBL" id="BMUE01000008">
    <property type="protein sequence ID" value="GGW58328.1"/>
    <property type="molecule type" value="Genomic_DNA"/>
</dbReference>
<evidence type="ECO:0000313" key="2">
    <source>
        <dbReference type="EMBL" id="GGW58328.1"/>
    </source>
</evidence>
<reference evidence="2" key="2">
    <citation type="submission" date="2020-09" db="EMBL/GenBank/DDBJ databases">
        <authorList>
            <person name="Sun Q."/>
            <person name="Ohkuma M."/>
        </authorList>
    </citation>
    <scope>NUCLEOTIDE SEQUENCE</scope>
    <source>
        <strain evidence="2">JCM 4490</strain>
    </source>
</reference>
<dbReference type="Proteomes" id="UP000620224">
    <property type="component" value="Unassembled WGS sequence"/>
</dbReference>